<dbReference type="EMBL" id="CP071446">
    <property type="protein sequence ID" value="QTA37617.1"/>
    <property type="molecule type" value="Genomic_DNA"/>
</dbReference>
<evidence type="ECO:0000256" key="6">
    <source>
        <dbReference type="ARBA" id="ARBA00022692"/>
    </source>
</evidence>
<evidence type="ECO:0000256" key="11">
    <source>
        <dbReference type="ARBA" id="ARBA00023098"/>
    </source>
</evidence>
<sequence>MERLSQKKYINQESKEKYRVQLGSNNLKSSFSHAIEGIVTSIFQERNLRIHFFIGFTVLLISLFLPLNENDFIWLFFAVFFVIIAELINTLIENLMDFFSAEFHPIVKIIKDISSGIVLWSAMFSVVVGVVIFGKGLFGWNLQIAKVLGLTFVAFFPVVALFLEVKRWLRNRSK</sequence>
<keyword evidence="5" id="KW-0808">Transferase</keyword>
<feature type="transmembrane region" description="Helical" evidence="15">
    <location>
        <begin position="73"/>
        <end position="92"/>
    </location>
</feature>
<proteinExistence type="inferred from homology"/>
<keyword evidence="6 15" id="KW-0812">Transmembrane</keyword>
<keyword evidence="9" id="KW-0067">ATP-binding</keyword>
<dbReference type="Pfam" id="PF01219">
    <property type="entry name" value="DAGK_prokar"/>
    <property type="match status" value="1"/>
</dbReference>
<evidence type="ECO:0000256" key="8">
    <source>
        <dbReference type="ARBA" id="ARBA00022777"/>
    </source>
</evidence>
<evidence type="ECO:0000256" key="9">
    <source>
        <dbReference type="ARBA" id="ARBA00022840"/>
    </source>
</evidence>
<organism evidence="16 17">
    <name type="scientific">Thermosipho ferrireducens</name>
    <dbReference type="NCBI Taxonomy" id="2571116"/>
    <lineage>
        <taxon>Bacteria</taxon>
        <taxon>Thermotogati</taxon>
        <taxon>Thermotogota</taxon>
        <taxon>Thermotogae</taxon>
        <taxon>Thermotogales</taxon>
        <taxon>Fervidobacteriaceae</taxon>
        <taxon>Thermosipho</taxon>
    </lineage>
</organism>
<accession>A0ABX7S542</accession>
<keyword evidence="10 15" id="KW-1133">Transmembrane helix</keyword>
<evidence type="ECO:0000313" key="17">
    <source>
        <dbReference type="Proteomes" id="UP000671862"/>
    </source>
</evidence>
<keyword evidence="11" id="KW-0443">Lipid metabolism</keyword>
<dbReference type="InterPro" id="IPR036945">
    <property type="entry name" value="DAGK_sf"/>
</dbReference>
<keyword evidence="7" id="KW-0547">Nucleotide-binding</keyword>
<evidence type="ECO:0000256" key="3">
    <source>
        <dbReference type="ARBA" id="ARBA00022475"/>
    </source>
</evidence>
<evidence type="ECO:0000256" key="5">
    <source>
        <dbReference type="ARBA" id="ARBA00022679"/>
    </source>
</evidence>
<evidence type="ECO:0000256" key="15">
    <source>
        <dbReference type="SAM" id="Phobius"/>
    </source>
</evidence>
<dbReference type="PANTHER" id="PTHR34299">
    <property type="entry name" value="DIACYLGLYCEROL KINASE"/>
    <property type="match status" value="1"/>
</dbReference>
<evidence type="ECO:0000256" key="14">
    <source>
        <dbReference type="ARBA" id="ARBA00023264"/>
    </source>
</evidence>
<dbReference type="PANTHER" id="PTHR34299:SF1">
    <property type="entry name" value="DIACYLGLYCEROL KINASE"/>
    <property type="match status" value="1"/>
</dbReference>
<keyword evidence="12 15" id="KW-0472">Membrane</keyword>
<name>A0ABX7S542_9BACT</name>
<dbReference type="GO" id="GO:0016301">
    <property type="term" value="F:kinase activity"/>
    <property type="evidence" value="ECO:0007669"/>
    <property type="project" value="UniProtKB-KW"/>
</dbReference>
<evidence type="ECO:0000256" key="12">
    <source>
        <dbReference type="ARBA" id="ARBA00023136"/>
    </source>
</evidence>
<dbReference type="Gene3D" id="1.10.287.3610">
    <property type="match status" value="1"/>
</dbReference>
<dbReference type="InterPro" id="IPR000829">
    <property type="entry name" value="DAGK"/>
</dbReference>
<comment type="subcellular location">
    <subcellularLocation>
        <location evidence="1">Cell membrane</location>
        <topology evidence="1">Multi-pass membrane protein</topology>
    </subcellularLocation>
</comment>
<keyword evidence="13" id="KW-0594">Phospholipid biosynthesis</keyword>
<dbReference type="RefSeq" id="WP_207566341.1">
    <property type="nucleotide sequence ID" value="NZ_CP071446.1"/>
</dbReference>
<dbReference type="CDD" id="cd14265">
    <property type="entry name" value="UDPK_IM_like"/>
    <property type="match status" value="1"/>
</dbReference>
<keyword evidence="14" id="KW-1208">Phospholipid metabolism</keyword>
<comment type="similarity">
    <text evidence="2">Belongs to the bacterial diacylglycerol kinase family.</text>
</comment>
<keyword evidence="8 16" id="KW-0418">Kinase</keyword>
<evidence type="ECO:0000256" key="2">
    <source>
        <dbReference type="ARBA" id="ARBA00005967"/>
    </source>
</evidence>
<evidence type="ECO:0000256" key="1">
    <source>
        <dbReference type="ARBA" id="ARBA00004651"/>
    </source>
</evidence>
<feature type="transmembrane region" description="Helical" evidence="15">
    <location>
        <begin position="144"/>
        <end position="165"/>
    </location>
</feature>
<keyword evidence="3" id="KW-1003">Cell membrane</keyword>
<evidence type="ECO:0000313" key="16">
    <source>
        <dbReference type="EMBL" id="QTA37617.1"/>
    </source>
</evidence>
<evidence type="ECO:0000256" key="10">
    <source>
        <dbReference type="ARBA" id="ARBA00022989"/>
    </source>
</evidence>
<gene>
    <name evidence="16" type="ORF">JYK00_07755</name>
</gene>
<evidence type="ECO:0000256" key="13">
    <source>
        <dbReference type="ARBA" id="ARBA00023209"/>
    </source>
</evidence>
<feature type="transmembrane region" description="Helical" evidence="15">
    <location>
        <begin position="50"/>
        <end position="67"/>
    </location>
</feature>
<evidence type="ECO:0000256" key="4">
    <source>
        <dbReference type="ARBA" id="ARBA00022516"/>
    </source>
</evidence>
<evidence type="ECO:0000256" key="7">
    <source>
        <dbReference type="ARBA" id="ARBA00022741"/>
    </source>
</evidence>
<keyword evidence="4" id="KW-0444">Lipid biosynthesis</keyword>
<protein>
    <submittedName>
        <fullName evidence="16">Diacylglycerol kinase family protein</fullName>
    </submittedName>
</protein>
<dbReference type="InterPro" id="IPR033717">
    <property type="entry name" value="UDPK"/>
</dbReference>
<dbReference type="Proteomes" id="UP000671862">
    <property type="component" value="Chromosome"/>
</dbReference>
<feature type="transmembrane region" description="Helical" evidence="15">
    <location>
        <begin position="113"/>
        <end position="138"/>
    </location>
</feature>
<keyword evidence="17" id="KW-1185">Reference proteome</keyword>
<reference evidence="16 17" key="1">
    <citation type="submission" date="2021-03" db="EMBL/GenBank/DDBJ databases">
        <title>Thermosipho ferrireducens sp.nov., an anaerobic thermophilic iron-reducing bacterium isolated from a deep-sea hydrothermal sulfide deposits.</title>
        <authorList>
            <person name="Zeng X."/>
            <person name="Chen Y."/>
            <person name="Shao Z."/>
        </authorList>
    </citation>
    <scope>NUCLEOTIDE SEQUENCE [LARGE SCALE GENOMIC DNA]</scope>
    <source>
        <strain evidence="16 17">JL129W03</strain>
    </source>
</reference>